<evidence type="ECO:0000313" key="2">
    <source>
        <dbReference type="Proteomes" id="UP001161247"/>
    </source>
</evidence>
<organism evidence="1 2">
    <name type="scientific">Oldenlandia corymbosa var. corymbosa</name>
    <dbReference type="NCBI Taxonomy" id="529605"/>
    <lineage>
        <taxon>Eukaryota</taxon>
        <taxon>Viridiplantae</taxon>
        <taxon>Streptophyta</taxon>
        <taxon>Embryophyta</taxon>
        <taxon>Tracheophyta</taxon>
        <taxon>Spermatophyta</taxon>
        <taxon>Magnoliopsida</taxon>
        <taxon>eudicotyledons</taxon>
        <taxon>Gunneridae</taxon>
        <taxon>Pentapetalae</taxon>
        <taxon>asterids</taxon>
        <taxon>lamiids</taxon>
        <taxon>Gentianales</taxon>
        <taxon>Rubiaceae</taxon>
        <taxon>Rubioideae</taxon>
        <taxon>Spermacoceae</taxon>
        <taxon>Hedyotis-Oldenlandia complex</taxon>
        <taxon>Oldenlandia</taxon>
    </lineage>
</organism>
<keyword evidence="2" id="KW-1185">Reference proteome</keyword>
<dbReference type="AlphaFoldDB" id="A0AAV1CKE9"/>
<sequence>MVAIWGPLSWAKFSESLIRRFGEKVNEVTETEVEEDIGQIKPSGDSEELSVIEEQGDISEKRGELTGLDVLTVKEVSDWDNGLGDSPKQQEIALVAATSIKGVQLGGYQAEGFREYQLYWLH</sequence>
<name>A0AAV1CKE9_OLDCO</name>
<dbReference type="Proteomes" id="UP001161247">
    <property type="component" value="Chromosome 2"/>
</dbReference>
<gene>
    <name evidence="1" type="ORF">OLC1_LOCUS6025</name>
</gene>
<evidence type="ECO:0000313" key="1">
    <source>
        <dbReference type="EMBL" id="CAI9094952.1"/>
    </source>
</evidence>
<dbReference type="EMBL" id="OX459119">
    <property type="protein sequence ID" value="CAI9094952.1"/>
    <property type="molecule type" value="Genomic_DNA"/>
</dbReference>
<reference evidence="1" key="1">
    <citation type="submission" date="2023-03" db="EMBL/GenBank/DDBJ databases">
        <authorList>
            <person name="Julca I."/>
        </authorList>
    </citation>
    <scope>NUCLEOTIDE SEQUENCE</scope>
</reference>
<proteinExistence type="predicted"/>
<accession>A0AAV1CKE9</accession>
<protein>
    <submittedName>
        <fullName evidence="1">OLC1v1030790C1</fullName>
    </submittedName>
</protein>